<evidence type="ECO:0000256" key="6">
    <source>
        <dbReference type="SAM" id="Phobius"/>
    </source>
</evidence>
<sequence length="506" mass="55985">MDTMVEKPLPYKQIFTLCACKFAEPIAFTVIFPFIVFMVRDFHMADEAHVGYYVGLITSSFAVAQFATGMPWGMLSDRIGRRPVILNGLFGAGLSVFLMGLSKSFIWAMMARMLCGILNGNVGVIKSMMAELTFDYSPAQRARAFSFIPLTSSFGMVLGPIMGGLLSHPVQTYPSIFGRGGLLTDFLMEYPYFLPCFISACICACGFIFGYFFMEETLVRHPQKPTPALSQQDHGNKASYSTFPAHSKTTCSLSSSSSIASSVTVADGPPSLRACLTPTVLSVILTYMMFNLQMNFYNELLPLWMASERSHGGLGFRTDEIGIALSYSGVVVFVAQLILMPYWTARFGTFRLLRTIMMVLIVLYACQGFIRYLYIESKTAVWIGLYCALTVRTVCHTIALTSCNLLIQSSAPRRDALGSINGFAQCCASAMKAFGPLASGAIWSVALTIKVLPFSVRTEIVWATLACIGCATLYTNFRWKEDDLELVRQQKEQQQRKNQDIESGAR</sequence>
<gene>
    <name evidence="8" type="ORF">BCR43DRAFT_527722</name>
</gene>
<dbReference type="Proteomes" id="UP000242180">
    <property type="component" value="Unassembled WGS sequence"/>
</dbReference>
<dbReference type="InParanoid" id="A0A1X2H0Y0"/>
<dbReference type="InterPro" id="IPR011701">
    <property type="entry name" value="MFS"/>
</dbReference>
<feature type="domain" description="Major facilitator superfamily (MFS) profile" evidence="7">
    <location>
        <begin position="13"/>
        <end position="481"/>
    </location>
</feature>
<feature type="transmembrane region" description="Helical" evidence="6">
    <location>
        <begin position="192"/>
        <end position="214"/>
    </location>
</feature>
<proteinExistence type="predicted"/>
<dbReference type="InterPro" id="IPR020846">
    <property type="entry name" value="MFS_dom"/>
</dbReference>
<keyword evidence="2" id="KW-0813">Transport</keyword>
<feature type="transmembrane region" description="Helical" evidence="6">
    <location>
        <begin position="355"/>
        <end position="374"/>
    </location>
</feature>
<evidence type="ECO:0000259" key="7">
    <source>
        <dbReference type="PROSITE" id="PS50850"/>
    </source>
</evidence>
<comment type="subcellular location">
    <subcellularLocation>
        <location evidence="1">Membrane</location>
        <topology evidence="1">Multi-pass membrane protein</topology>
    </subcellularLocation>
</comment>
<organism evidence="8 9">
    <name type="scientific">Syncephalastrum racemosum</name>
    <name type="common">Filamentous fungus</name>
    <dbReference type="NCBI Taxonomy" id="13706"/>
    <lineage>
        <taxon>Eukaryota</taxon>
        <taxon>Fungi</taxon>
        <taxon>Fungi incertae sedis</taxon>
        <taxon>Mucoromycota</taxon>
        <taxon>Mucoromycotina</taxon>
        <taxon>Mucoromycetes</taxon>
        <taxon>Mucorales</taxon>
        <taxon>Syncephalastraceae</taxon>
        <taxon>Syncephalastrum</taxon>
    </lineage>
</organism>
<protein>
    <submittedName>
        <fullName evidence="8">Major facilitator superfamily domain-containing protein</fullName>
    </submittedName>
</protein>
<dbReference type="GO" id="GO:0022857">
    <property type="term" value="F:transmembrane transporter activity"/>
    <property type="evidence" value="ECO:0007669"/>
    <property type="project" value="InterPro"/>
</dbReference>
<name>A0A1X2H0Y0_SYNRA</name>
<evidence type="ECO:0000313" key="8">
    <source>
        <dbReference type="EMBL" id="ORY91090.1"/>
    </source>
</evidence>
<feature type="transmembrane region" description="Helical" evidence="6">
    <location>
        <begin position="14"/>
        <end position="38"/>
    </location>
</feature>
<feature type="transmembrane region" description="Helical" evidence="6">
    <location>
        <begin position="321"/>
        <end position="343"/>
    </location>
</feature>
<dbReference type="OMA" id="HPVAYFM"/>
<evidence type="ECO:0000256" key="5">
    <source>
        <dbReference type="ARBA" id="ARBA00023136"/>
    </source>
</evidence>
<feature type="transmembrane region" description="Helical" evidence="6">
    <location>
        <begin position="50"/>
        <end position="72"/>
    </location>
</feature>
<dbReference type="InterPro" id="IPR036259">
    <property type="entry name" value="MFS_trans_sf"/>
</dbReference>
<keyword evidence="3 6" id="KW-0812">Transmembrane</keyword>
<feature type="transmembrane region" description="Helical" evidence="6">
    <location>
        <begin position="84"/>
        <end position="101"/>
    </location>
</feature>
<evidence type="ECO:0000256" key="4">
    <source>
        <dbReference type="ARBA" id="ARBA00022989"/>
    </source>
</evidence>
<feature type="transmembrane region" description="Helical" evidence="6">
    <location>
        <begin position="145"/>
        <end position="166"/>
    </location>
</feature>
<dbReference type="PANTHER" id="PTHR23504:SF15">
    <property type="entry name" value="MAJOR FACILITATOR SUPERFAMILY (MFS) PROFILE DOMAIN-CONTAINING PROTEIN"/>
    <property type="match status" value="1"/>
</dbReference>
<dbReference type="SUPFAM" id="SSF103473">
    <property type="entry name" value="MFS general substrate transporter"/>
    <property type="match status" value="1"/>
</dbReference>
<evidence type="ECO:0000256" key="2">
    <source>
        <dbReference type="ARBA" id="ARBA00022448"/>
    </source>
</evidence>
<dbReference type="OrthoDB" id="419616at2759"/>
<dbReference type="Pfam" id="PF07690">
    <property type="entry name" value="MFS_1"/>
    <property type="match status" value="1"/>
</dbReference>
<comment type="caution">
    <text evidence="8">The sequence shown here is derived from an EMBL/GenBank/DDBJ whole genome shotgun (WGS) entry which is preliminary data.</text>
</comment>
<dbReference type="GO" id="GO:0016020">
    <property type="term" value="C:membrane"/>
    <property type="evidence" value="ECO:0007669"/>
    <property type="project" value="UniProtKB-SubCell"/>
</dbReference>
<dbReference type="PANTHER" id="PTHR23504">
    <property type="entry name" value="MAJOR FACILITATOR SUPERFAMILY DOMAIN-CONTAINING PROTEIN 10"/>
    <property type="match status" value="1"/>
</dbReference>
<evidence type="ECO:0000256" key="3">
    <source>
        <dbReference type="ARBA" id="ARBA00022692"/>
    </source>
</evidence>
<dbReference type="Gene3D" id="1.20.1250.20">
    <property type="entry name" value="MFS general substrate transporter like domains"/>
    <property type="match status" value="1"/>
</dbReference>
<evidence type="ECO:0000313" key="9">
    <source>
        <dbReference type="Proteomes" id="UP000242180"/>
    </source>
</evidence>
<dbReference type="PROSITE" id="PS50850">
    <property type="entry name" value="MFS"/>
    <property type="match status" value="1"/>
</dbReference>
<evidence type="ECO:0000256" key="1">
    <source>
        <dbReference type="ARBA" id="ARBA00004141"/>
    </source>
</evidence>
<dbReference type="CDD" id="cd17330">
    <property type="entry name" value="MFS_SLC46_TetA_like"/>
    <property type="match status" value="1"/>
</dbReference>
<keyword evidence="5 6" id="KW-0472">Membrane</keyword>
<keyword evidence="4 6" id="KW-1133">Transmembrane helix</keyword>
<dbReference type="AlphaFoldDB" id="A0A1X2H0Y0"/>
<accession>A0A1X2H0Y0</accession>
<dbReference type="EMBL" id="MCGN01000011">
    <property type="protein sequence ID" value="ORY91090.1"/>
    <property type="molecule type" value="Genomic_DNA"/>
</dbReference>
<keyword evidence="9" id="KW-1185">Reference proteome</keyword>
<reference evidence="8 9" key="1">
    <citation type="submission" date="2016-07" db="EMBL/GenBank/DDBJ databases">
        <title>Pervasive Adenine N6-methylation of Active Genes in Fungi.</title>
        <authorList>
            <consortium name="DOE Joint Genome Institute"/>
            <person name="Mondo S.J."/>
            <person name="Dannebaum R.O."/>
            <person name="Kuo R.C."/>
            <person name="Labutti K."/>
            <person name="Haridas S."/>
            <person name="Kuo A."/>
            <person name="Salamov A."/>
            <person name="Ahrendt S.R."/>
            <person name="Lipzen A."/>
            <person name="Sullivan W."/>
            <person name="Andreopoulos W.B."/>
            <person name="Clum A."/>
            <person name="Lindquist E."/>
            <person name="Daum C."/>
            <person name="Ramamoorthy G.K."/>
            <person name="Gryganskyi A."/>
            <person name="Culley D."/>
            <person name="Magnuson J.K."/>
            <person name="James T.Y."/>
            <person name="O'Malley M.A."/>
            <person name="Stajich J.E."/>
            <person name="Spatafora J.W."/>
            <person name="Visel A."/>
            <person name="Grigoriev I.V."/>
        </authorList>
    </citation>
    <scope>NUCLEOTIDE SEQUENCE [LARGE SCALE GENOMIC DNA]</scope>
    <source>
        <strain evidence="8 9">NRRL 2496</strain>
    </source>
</reference>